<reference evidence="2" key="1">
    <citation type="submission" date="2015-12" db="EMBL/GenBank/DDBJ databases">
        <title>FDA dAtabase for Regulatory Grade micrObial Sequences (FDA-ARGOS): Supporting development and validation of Infectious Disease Dx tests.</title>
        <authorList>
            <person name="Case J."/>
            <person name="Tallon L."/>
            <person name="Sadzewicz L."/>
            <person name="Sengamalay N."/>
            <person name="Ott S."/>
            <person name="Godinez A."/>
            <person name="Nagaraj S."/>
            <person name="Nadendla S."/>
            <person name="Sichtig H."/>
        </authorList>
    </citation>
    <scope>NUCLEOTIDE SEQUENCE [LARGE SCALE GENOMIC DNA]</scope>
    <source>
        <strain evidence="2">FDAARGOS_147</strain>
    </source>
</reference>
<gene>
    <name evidence="1" type="ORF">AL504_05765</name>
</gene>
<organism evidence="1 2">
    <name type="scientific">Alcaligenes xylosoxydans xylosoxydans</name>
    <name type="common">Achromobacter xylosoxidans</name>
    <dbReference type="NCBI Taxonomy" id="85698"/>
    <lineage>
        <taxon>Bacteria</taxon>
        <taxon>Pseudomonadati</taxon>
        <taxon>Pseudomonadota</taxon>
        <taxon>Betaproteobacteria</taxon>
        <taxon>Burkholderiales</taxon>
        <taxon>Alcaligenaceae</taxon>
        <taxon>Achromobacter</taxon>
    </lineage>
</organism>
<evidence type="ECO:0000313" key="1">
    <source>
        <dbReference type="EMBL" id="AMG35582.1"/>
    </source>
</evidence>
<dbReference type="EMBL" id="CP014060">
    <property type="protein sequence ID" value="AMG35582.1"/>
    <property type="molecule type" value="Genomic_DNA"/>
</dbReference>
<sequence length="210" mass="23875">MMAEAASRLMAADRFIARQGSDKEVAYLESAALQVRKALETIAFSAISTNKAAYEGIRSKAEQNKDFTRDYHANRILRDLQRVQKDFYPLALVPAVNLTPELQNGRTWHFDRKDEGYLTQDKFGKIYDRLAKYLHARNPWDQPVPWEGLIEFLPSVIDETRSLIELHAAFIRTADFNGVWIVEVPKDSIEPKIIVGKADGNFAVLNHGKA</sequence>
<dbReference type="Proteomes" id="UP000060602">
    <property type="component" value="Chromosome"/>
</dbReference>
<evidence type="ECO:0000313" key="2">
    <source>
        <dbReference type="Proteomes" id="UP000060602"/>
    </source>
</evidence>
<dbReference type="AlphaFoldDB" id="A0A0X8NWE0"/>
<proteinExistence type="predicted"/>
<name>A0A0X8NWE0_ALCXX</name>
<protein>
    <submittedName>
        <fullName evidence="1">Uncharacterized protein</fullName>
    </submittedName>
</protein>
<accession>A0A0X8NWE0</accession>